<dbReference type="PANTHER" id="PTHR24179">
    <property type="entry name" value="PROTEIN PHOSPHATASE 1 REGULATORY SUBUNIT 12"/>
    <property type="match status" value="1"/>
</dbReference>
<evidence type="ECO:0000313" key="4">
    <source>
        <dbReference type="Proteomes" id="UP000007875"/>
    </source>
</evidence>
<dbReference type="Proteomes" id="UP000007875">
    <property type="component" value="Unassembled WGS sequence"/>
</dbReference>
<dbReference type="PROSITE" id="PS50088">
    <property type="entry name" value="ANK_REPEAT"/>
    <property type="match status" value="2"/>
</dbReference>
<organism evidence="3 4">
    <name type="scientific">Ciona savignyi</name>
    <name type="common">Pacific transparent sea squirt</name>
    <dbReference type="NCBI Taxonomy" id="51511"/>
    <lineage>
        <taxon>Eukaryota</taxon>
        <taxon>Metazoa</taxon>
        <taxon>Chordata</taxon>
        <taxon>Tunicata</taxon>
        <taxon>Ascidiacea</taxon>
        <taxon>Phlebobranchia</taxon>
        <taxon>Cionidae</taxon>
        <taxon>Ciona</taxon>
    </lineage>
</organism>
<dbReference type="Gene3D" id="1.25.40.20">
    <property type="entry name" value="Ankyrin repeat-containing domain"/>
    <property type="match status" value="1"/>
</dbReference>
<dbReference type="HOGENOM" id="CLU_000134_54_3_1"/>
<dbReference type="SUPFAM" id="SSF48403">
    <property type="entry name" value="Ankyrin repeat"/>
    <property type="match status" value="1"/>
</dbReference>
<dbReference type="STRING" id="51511.ENSCSAVP00000018737"/>
<accession>H2ZMC1</accession>
<keyword evidence="1" id="KW-0677">Repeat</keyword>
<dbReference type="InParanoid" id="H2ZMC1"/>
<dbReference type="PANTHER" id="PTHR24179:SF29">
    <property type="entry name" value="LD46604P"/>
    <property type="match status" value="1"/>
</dbReference>
<reference evidence="3" key="2">
    <citation type="submission" date="2025-08" db="UniProtKB">
        <authorList>
            <consortium name="Ensembl"/>
        </authorList>
    </citation>
    <scope>IDENTIFICATION</scope>
</reference>
<evidence type="ECO:0000256" key="2">
    <source>
        <dbReference type="PROSITE-ProRule" id="PRU00023"/>
    </source>
</evidence>
<evidence type="ECO:0000313" key="3">
    <source>
        <dbReference type="Ensembl" id="ENSCSAVP00000018737.1"/>
    </source>
</evidence>
<sequence length="193" mass="21493">MVSHESLVAELSVVSGMSTEDRLNHAQKRRLEQVRTFNEYEKSLNEAQNKKSDNVKTGKSVKFGNCVTLLEAAARNDYEEVLYLLQHNVNPNEANDDGLTALHQACIDNFNGIVELLLENGADVNSVDSEFWTPLHAACTCGHTNIAQILVKRGANLLALNADQNMPYDICEEEDTLSYIEHAMSTEVSPKNR</sequence>
<reference evidence="4" key="1">
    <citation type="submission" date="2003-08" db="EMBL/GenBank/DDBJ databases">
        <authorList>
            <person name="Birren B."/>
            <person name="Nusbaum C."/>
            <person name="Abebe A."/>
            <person name="Abouelleil A."/>
            <person name="Adekoya E."/>
            <person name="Ait-zahra M."/>
            <person name="Allen N."/>
            <person name="Allen T."/>
            <person name="An P."/>
            <person name="Anderson M."/>
            <person name="Anderson S."/>
            <person name="Arachchi H."/>
            <person name="Armbruster J."/>
            <person name="Bachantsang P."/>
            <person name="Baldwin J."/>
            <person name="Barry A."/>
            <person name="Bayul T."/>
            <person name="Blitshsteyn B."/>
            <person name="Bloom T."/>
            <person name="Blye J."/>
            <person name="Boguslavskiy L."/>
            <person name="Borowsky M."/>
            <person name="Boukhgalter B."/>
            <person name="Brunache A."/>
            <person name="Butler J."/>
            <person name="Calixte N."/>
            <person name="Calvo S."/>
            <person name="Camarata J."/>
            <person name="Campo K."/>
            <person name="Chang J."/>
            <person name="Cheshatsang Y."/>
            <person name="Citroen M."/>
            <person name="Collymore A."/>
            <person name="Considine T."/>
            <person name="Cook A."/>
            <person name="Cooke P."/>
            <person name="Corum B."/>
            <person name="Cuomo C."/>
            <person name="David R."/>
            <person name="Dawoe T."/>
            <person name="Degray S."/>
            <person name="Dodge S."/>
            <person name="Dooley K."/>
            <person name="Dorje P."/>
            <person name="Dorjee K."/>
            <person name="Dorris L."/>
            <person name="Duffey N."/>
            <person name="Dupes A."/>
            <person name="Elkins T."/>
            <person name="Engels R."/>
            <person name="Erickson J."/>
            <person name="Farina A."/>
            <person name="Faro S."/>
            <person name="Ferreira P."/>
            <person name="Fischer H."/>
            <person name="Fitzgerald M."/>
            <person name="Foley K."/>
            <person name="Gage D."/>
            <person name="Galagan J."/>
            <person name="Gearin G."/>
            <person name="Gnerre S."/>
            <person name="Gnirke A."/>
            <person name="Goyette A."/>
            <person name="Graham J."/>
            <person name="Grandbois E."/>
            <person name="Gyaltsen K."/>
            <person name="Hafez N."/>
            <person name="Hagopian D."/>
            <person name="Hagos B."/>
            <person name="Hall J."/>
            <person name="Hatcher B."/>
            <person name="Heller A."/>
            <person name="Higgins H."/>
            <person name="Honan T."/>
            <person name="Horn A."/>
            <person name="Houde N."/>
            <person name="Hughes L."/>
            <person name="Hulme W."/>
            <person name="Husby E."/>
            <person name="Iliev I."/>
            <person name="Jaffe D."/>
            <person name="Jones C."/>
            <person name="Kamal M."/>
            <person name="Kamat A."/>
            <person name="Kamvysselis M."/>
            <person name="Karlsson E."/>
            <person name="Kells C."/>
            <person name="Kieu A."/>
            <person name="Kisner P."/>
            <person name="Kodira C."/>
            <person name="Kulbokas E."/>
            <person name="Labutti K."/>
            <person name="Lama D."/>
            <person name="Landers T."/>
            <person name="Leger J."/>
            <person name="Levine S."/>
            <person name="Lewis D."/>
            <person name="Lewis T."/>
            <person name="Lindblad-toh K."/>
            <person name="Liu X."/>
            <person name="Lokyitsang T."/>
            <person name="Lokyitsang Y."/>
            <person name="Lucien O."/>
            <person name="Lui A."/>
            <person name="Ma L.J."/>
            <person name="Mabbitt R."/>
            <person name="Macdonald J."/>
            <person name="Maclean C."/>
            <person name="Major J."/>
            <person name="Manning J."/>
            <person name="Marabella R."/>
            <person name="Maru K."/>
            <person name="Matthews C."/>
            <person name="Mauceli E."/>
            <person name="Mccarthy M."/>
            <person name="Mcdonough S."/>
            <person name="Mcghee T."/>
            <person name="Meldrim J."/>
            <person name="Meneus L."/>
            <person name="Mesirov J."/>
            <person name="Mihalev A."/>
            <person name="Mihova T."/>
            <person name="Mikkelsen T."/>
            <person name="Mlenga V."/>
            <person name="Moru K."/>
            <person name="Mozes J."/>
            <person name="Mulrain L."/>
            <person name="Munson G."/>
            <person name="Naylor J."/>
            <person name="Newes C."/>
            <person name="Nguyen C."/>
            <person name="Nguyen N."/>
            <person name="Nguyen T."/>
            <person name="Nicol R."/>
            <person name="Nielsen C."/>
            <person name="Nizzari M."/>
            <person name="Norbu C."/>
            <person name="Norbu N."/>
            <person name="O'donnell P."/>
            <person name="Okoawo O."/>
            <person name="O'leary S."/>
            <person name="Omotosho B."/>
            <person name="O'neill K."/>
            <person name="Osman S."/>
            <person name="Parker S."/>
            <person name="Perrin D."/>
            <person name="Phunkhang P."/>
            <person name="Piqani B."/>
            <person name="Purcell S."/>
            <person name="Rachupka T."/>
            <person name="Ramasamy U."/>
            <person name="Rameau R."/>
            <person name="Ray V."/>
            <person name="Raymond C."/>
            <person name="Retta R."/>
            <person name="Richardson S."/>
            <person name="Rise C."/>
            <person name="Rodriguez J."/>
            <person name="Rogers J."/>
            <person name="Rogov P."/>
            <person name="Rutman M."/>
            <person name="Schupbach R."/>
            <person name="Seaman C."/>
            <person name="Settipalli S."/>
            <person name="Sharpe T."/>
            <person name="Sheridan J."/>
            <person name="Sherpa N."/>
            <person name="Shi J."/>
            <person name="Smirnov S."/>
            <person name="Smith C."/>
            <person name="Sougnez C."/>
            <person name="Spencer B."/>
            <person name="Stalker J."/>
            <person name="Stange-thomann N."/>
            <person name="Stavropoulos S."/>
            <person name="Stetson K."/>
            <person name="Stone C."/>
            <person name="Stone S."/>
            <person name="Stubbs M."/>
            <person name="Talamas J."/>
            <person name="Tchuinga P."/>
            <person name="Tenzing P."/>
            <person name="Tesfaye S."/>
            <person name="Theodore J."/>
            <person name="Thoulutsang Y."/>
            <person name="Topham K."/>
            <person name="Towey S."/>
            <person name="Tsamla T."/>
            <person name="Tsomo N."/>
            <person name="Vallee D."/>
            <person name="Vassiliev H."/>
            <person name="Venkataraman V."/>
            <person name="Vinson J."/>
            <person name="Vo A."/>
            <person name="Wade C."/>
            <person name="Wang S."/>
            <person name="Wangchuk T."/>
            <person name="Wangdi T."/>
            <person name="Whittaker C."/>
            <person name="Wilkinson J."/>
            <person name="Wu Y."/>
            <person name="Wyman D."/>
            <person name="Yadav S."/>
            <person name="Yang S."/>
            <person name="Yang X."/>
            <person name="Yeager S."/>
            <person name="Yee E."/>
            <person name="Young G."/>
            <person name="Zainoun J."/>
            <person name="Zembeck L."/>
            <person name="Zimmer A."/>
            <person name="Zody M."/>
            <person name="Lander E."/>
        </authorList>
    </citation>
    <scope>NUCLEOTIDE SEQUENCE [LARGE SCALE GENOMIC DNA]</scope>
</reference>
<proteinExistence type="predicted"/>
<reference evidence="3" key="3">
    <citation type="submission" date="2025-09" db="UniProtKB">
        <authorList>
            <consortium name="Ensembl"/>
        </authorList>
    </citation>
    <scope>IDENTIFICATION</scope>
</reference>
<dbReference type="eggNOG" id="KOG0505">
    <property type="taxonomic scope" value="Eukaryota"/>
</dbReference>
<dbReference type="InterPro" id="IPR002110">
    <property type="entry name" value="Ankyrin_rpt"/>
</dbReference>
<name>H2ZMC1_CIOSA</name>
<protein>
    <submittedName>
        <fullName evidence="3">Uncharacterized protein</fullName>
    </submittedName>
</protein>
<dbReference type="Pfam" id="PF12796">
    <property type="entry name" value="Ank_2"/>
    <property type="match status" value="1"/>
</dbReference>
<dbReference type="Ensembl" id="ENSCSAVT00000018942.1">
    <property type="protein sequence ID" value="ENSCSAVP00000018737.1"/>
    <property type="gene ID" value="ENSCSAVG00000011012.1"/>
</dbReference>
<evidence type="ECO:0000256" key="1">
    <source>
        <dbReference type="ARBA" id="ARBA00022737"/>
    </source>
</evidence>
<feature type="repeat" description="ANK" evidence="2">
    <location>
        <begin position="130"/>
        <end position="162"/>
    </location>
</feature>
<dbReference type="GeneTree" id="ENSGT00940000154090"/>
<keyword evidence="2" id="KW-0040">ANK repeat</keyword>
<dbReference type="GO" id="GO:0005737">
    <property type="term" value="C:cytoplasm"/>
    <property type="evidence" value="ECO:0007669"/>
    <property type="project" value="TreeGrafter"/>
</dbReference>
<dbReference type="SMART" id="SM00248">
    <property type="entry name" value="ANK"/>
    <property type="match status" value="3"/>
</dbReference>
<feature type="repeat" description="ANK" evidence="2">
    <location>
        <begin position="97"/>
        <end position="129"/>
    </location>
</feature>
<dbReference type="PROSITE" id="PS50297">
    <property type="entry name" value="ANK_REP_REGION"/>
    <property type="match status" value="2"/>
</dbReference>
<dbReference type="OMA" id="ACTCGHT"/>
<dbReference type="GO" id="GO:0004857">
    <property type="term" value="F:enzyme inhibitor activity"/>
    <property type="evidence" value="ECO:0007669"/>
    <property type="project" value="TreeGrafter"/>
</dbReference>
<dbReference type="InterPro" id="IPR051226">
    <property type="entry name" value="PP1_Regulatory_Subunit"/>
</dbReference>
<dbReference type="GO" id="GO:0017020">
    <property type="term" value="F:myosin phosphatase regulator activity"/>
    <property type="evidence" value="ECO:0007669"/>
    <property type="project" value="TreeGrafter"/>
</dbReference>
<keyword evidence="4" id="KW-1185">Reference proteome</keyword>
<dbReference type="InterPro" id="IPR036770">
    <property type="entry name" value="Ankyrin_rpt-contain_sf"/>
</dbReference>
<dbReference type="AlphaFoldDB" id="H2ZMC1"/>